<feature type="region of interest" description="Disordered" evidence="1">
    <location>
        <begin position="34"/>
        <end position="66"/>
    </location>
</feature>
<dbReference type="EMBL" id="KE145363">
    <property type="protein sequence ID" value="EPE30809.1"/>
    <property type="molecule type" value="Genomic_DNA"/>
</dbReference>
<sequence>MGREELRAENRGDVWTTQQADRRCFRLLYSGGLGGVERRRGREGERTRRETEGRQREGQNGTQNWP</sequence>
<dbReference type="KEGG" id="glz:GLAREA_03776"/>
<dbReference type="RefSeq" id="XP_008082220.1">
    <property type="nucleotide sequence ID" value="XM_008084029.1"/>
</dbReference>
<evidence type="ECO:0000313" key="2">
    <source>
        <dbReference type="EMBL" id="EPE30809.1"/>
    </source>
</evidence>
<dbReference type="AlphaFoldDB" id="S3D0Z5"/>
<evidence type="ECO:0000313" key="3">
    <source>
        <dbReference type="Proteomes" id="UP000016922"/>
    </source>
</evidence>
<protein>
    <submittedName>
        <fullName evidence="2">Uncharacterized protein</fullName>
    </submittedName>
</protein>
<organism evidence="2 3">
    <name type="scientific">Glarea lozoyensis (strain ATCC 20868 / MF5171)</name>
    <dbReference type="NCBI Taxonomy" id="1116229"/>
    <lineage>
        <taxon>Eukaryota</taxon>
        <taxon>Fungi</taxon>
        <taxon>Dikarya</taxon>
        <taxon>Ascomycota</taxon>
        <taxon>Pezizomycotina</taxon>
        <taxon>Leotiomycetes</taxon>
        <taxon>Helotiales</taxon>
        <taxon>Helotiaceae</taxon>
        <taxon>Glarea</taxon>
    </lineage>
</organism>
<dbReference type="Proteomes" id="UP000016922">
    <property type="component" value="Unassembled WGS sequence"/>
</dbReference>
<keyword evidence="3" id="KW-1185">Reference proteome</keyword>
<name>S3D0Z5_GLAL2</name>
<dbReference type="HOGENOM" id="CLU_2831404_0_0_1"/>
<accession>S3D0Z5</accession>
<reference evidence="2 3" key="1">
    <citation type="journal article" date="2013" name="BMC Genomics">
        <title>Genomics-driven discovery of the pneumocandin biosynthetic gene cluster in the fungus Glarea lozoyensis.</title>
        <authorList>
            <person name="Chen L."/>
            <person name="Yue Q."/>
            <person name="Zhang X."/>
            <person name="Xiang M."/>
            <person name="Wang C."/>
            <person name="Li S."/>
            <person name="Che Y."/>
            <person name="Ortiz-Lopez F.J."/>
            <person name="Bills G.F."/>
            <person name="Liu X."/>
            <person name="An Z."/>
        </authorList>
    </citation>
    <scope>NUCLEOTIDE SEQUENCE [LARGE SCALE GENOMIC DNA]</scope>
    <source>
        <strain evidence="3">ATCC 20868 / MF5171</strain>
    </source>
</reference>
<evidence type="ECO:0000256" key="1">
    <source>
        <dbReference type="SAM" id="MobiDB-lite"/>
    </source>
</evidence>
<gene>
    <name evidence="2" type="ORF">GLAREA_03776</name>
</gene>
<proteinExistence type="predicted"/>
<feature type="compositionally biased region" description="Basic and acidic residues" evidence="1">
    <location>
        <begin position="36"/>
        <end position="57"/>
    </location>
</feature>
<dbReference type="GeneID" id="19462831"/>